<dbReference type="VEuPathDB" id="FungiDB:PHYBLDRAFT_80282"/>
<dbReference type="InParanoid" id="A0A162U122"/>
<feature type="chain" id="PRO_5007840149" evidence="2">
    <location>
        <begin position="26"/>
        <end position="826"/>
    </location>
</feature>
<feature type="region of interest" description="Disordered" evidence="1">
    <location>
        <begin position="777"/>
        <end position="800"/>
    </location>
</feature>
<keyword evidence="4" id="KW-1185">Reference proteome</keyword>
<sequence length="826" mass="92836">MKFSSLARLSTSAALLLQLGTFVQASPFFQPNHANDVADVDPCAGFRITFPTSTDLVFEDNSKHVVAWQAPGSLENIDISLVTDESNEFVQEIGSYAAERGASDEKALSLGDHPTGKYHYKLVANSEASTCELSSAAFTVNKRSVAATEESHENAIENDKNWTEMLDKVDDYVETNGSDSSSENHTNAGTNPYFTNEDHRNNHLNSDIDQLQSEKHANSPFFTNEDQRTHKNEAHWNAEGGNYFTNEDSRTSVHEDSQADWVEQTPDHTDDSQGHWNSEEIDVETVAHQDAANWESLDDDLVADHSDQGHWNSEIIEDVNAPTNDYETLDDSHTNGAHWNGDGQDVTESHWDSEEIDVEPEFIESHQNFIEGEWQSDDANIPDHSNEGHWDSEEIDAEIHNFTPHEDGIWVEEGADAYDNEHGDNQGHWNSEEIDVETVAHQDAANWESLDDDLVADHSDQGHWNSEIIEDVNAPTKDYETLDNDSHTNGAHWNGDGQDLAESHWDSEEINVEPKFVETHQDFVEGEWQSDDSNIPDHSNEGHWNSEEIDAEIHNFTPHEDGTWVEDADSYDYEHSDEQPHWNSEDIDVESVDHQEPTNWESLDDVVPGHSDQGHWNSEEIDVETVAHQDAASWESLDDDLVADHSDQGHWNSEVVEDVNAPTKSWTDADHTDSVEANGSGWSEDSVSHSDDQGHWNSEEIDVIEDELSSLHENLVEGEWQSNDNIPDHSNEGTWHTDSIDVDEATLAGWSEDTKDEQQHSDATLTSVVEELRNTHQNGGWSEDHINDAGNQRSGRVESGFADSKHENVHANSVPVMTAEELMTNW</sequence>
<feature type="region of interest" description="Disordered" evidence="1">
    <location>
        <begin position="173"/>
        <end position="204"/>
    </location>
</feature>
<feature type="compositionally biased region" description="Polar residues" evidence="1">
    <location>
        <begin position="675"/>
        <end position="685"/>
    </location>
</feature>
<proteinExistence type="predicted"/>
<gene>
    <name evidence="3" type="ORF">PHYBLDRAFT_80282</name>
</gene>
<feature type="compositionally biased region" description="Polar residues" evidence="1">
    <location>
        <begin position="175"/>
        <end position="194"/>
    </location>
</feature>
<reference evidence="4" key="1">
    <citation type="submission" date="2015-06" db="EMBL/GenBank/DDBJ databases">
        <title>Expansion of signal transduction pathways in fungi by whole-genome duplication.</title>
        <authorList>
            <consortium name="DOE Joint Genome Institute"/>
            <person name="Corrochano L.M."/>
            <person name="Kuo A."/>
            <person name="Marcet-Houben M."/>
            <person name="Polaino S."/>
            <person name="Salamov A."/>
            <person name="Villalobos J.M."/>
            <person name="Alvarez M.I."/>
            <person name="Avalos J."/>
            <person name="Benito E.P."/>
            <person name="Benoit I."/>
            <person name="Burger G."/>
            <person name="Camino L.P."/>
            <person name="Canovas D."/>
            <person name="Cerda-Olmedo E."/>
            <person name="Cheng J.-F."/>
            <person name="Dominguez A."/>
            <person name="Elias M."/>
            <person name="Eslava A.P."/>
            <person name="Glaser F."/>
            <person name="Grimwood J."/>
            <person name="Gutierrez G."/>
            <person name="Heitman J."/>
            <person name="Henrissat B."/>
            <person name="Iturriaga E.A."/>
            <person name="Lang B.F."/>
            <person name="Lavin J.L."/>
            <person name="Lee S."/>
            <person name="Li W."/>
            <person name="Lindquist E."/>
            <person name="Lopez-Garcia S."/>
            <person name="Luque E.M."/>
            <person name="Marcos A.T."/>
            <person name="Martin J."/>
            <person name="McCluskey K."/>
            <person name="Medina H.R."/>
            <person name="Miralles-Duran A."/>
            <person name="Miyazaki A."/>
            <person name="Munoz-Torres E."/>
            <person name="Oguiza J.A."/>
            <person name="Ohm R."/>
            <person name="Olmedo M."/>
            <person name="Orejas M."/>
            <person name="Ortiz-Castellanos L."/>
            <person name="Pisabarro A.G."/>
            <person name="Rodriguez-Romero J."/>
            <person name="Ruiz-Herrera J."/>
            <person name="Ruiz-Vazquez R."/>
            <person name="Sanz C."/>
            <person name="Schackwitz W."/>
            <person name="Schmutz J."/>
            <person name="Shahriari M."/>
            <person name="Shelest E."/>
            <person name="Silva-Franco F."/>
            <person name="Soanes D."/>
            <person name="Syed K."/>
            <person name="Tagua V.G."/>
            <person name="Talbot N.J."/>
            <person name="Thon M."/>
            <person name="De vries R.P."/>
            <person name="Wiebenga A."/>
            <person name="Yadav J.S."/>
            <person name="Braun E.L."/>
            <person name="Baker S."/>
            <person name="Garre V."/>
            <person name="Horwitz B."/>
            <person name="Torres-Martinez S."/>
            <person name="Idnurm A."/>
            <person name="Herrera-Estrella A."/>
            <person name="Gabaldon T."/>
            <person name="Grigoriev I.V."/>
        </authorList>
    </citation>
    <scope>NUCLEOTIDE SEQUENCE [LARGE SCALE GENOMIC DNA]</scope>
    <source>
        <strain evidence="4">NRRL 1555(-)</strain>
    </source>
</reference>
<feature type="region of interest" description="Disordered" evidence="1">
    <location>
        <begin position="661"/>
        <end position="694"/>
    </location>
</feature>
<keyword evidence="2" id="KW-0732">Signal</keyword>
<dbReference type="EMBL" id="KV440985">
    <property type="protein sequence ID" value="OAD71463.1"/>
    <property type="molecule type" value="Genomic_DNA"/>
</dbReference>
<dbReference type="Proteomes" id="UP000077315">
    <property type="component" value="Unassembled WGS sequence"/>
</dbReference>
<dbReference type="RefSeq" id="XP_018289503.1">
    <property type="nucleotide sequence ID" value="XM_018443571.1"/>
</dbReference>
<name>A0A162U122_PHYB8</name>
<accession>A0A162U122</accession>
<protein>
    <submittedName>
        <fullName evidence="3">Secreted sialophospho protein</fullName>
    </submittedName>
</protein>
<dbReference type="AlphaFoldDB" id="A0A162U122"/>
<dbReference type="GeneID" id="29004476"/>
<evidence type="ECO:0000313" key="3">
    <source>
        <dbReference type="EMBL" id="OAD71463.1"/>
    </source>
</evidence>
<organism evidence="3 4">
    <name type="scientific">Phycomyces blakesleeanus (strain ATCC 8743b / DSM 1359 / FGSC 10004 / NBRC 33097 / NRRL 1555)</name>
    <dbReference type="NCBI Taxonomy" id="763407"/>
    <lineage>
        <taxon>Eukaryota</taxon>
        <taxon>Fungi</taxon>
        <taxon>Fungi incertae sedis</taxon>
        <taxon>Mucoromycota</taxon>
        <taxon>Mucoromycotina</taxon>
        <taxon>Mucoromycetes</taxon>
        <taxon>Mucorales</taxon>
        <taxon>Phycomycetaceae</taxon>
        <taxon>Phycomyces</taxon>
    </lineage>
</organism>
<evidence type="ECO:0000256" key="1">
    <source>
        <dbReference type="SAM" id="MobiDB-lite"/>
    </source>
</evidence>
<evidence type="ECO:0000256" key="2">
    <source>
        <dbReference type="SAM" id="SignalP"/>
    </source>
</evidence>
<evidence type="ECO:0000313" key="4">
    <source>
        <dbReference type="Proteomes" id="UP000077315"/>
    </source>
</evidence>
<dbReference type="STRING" id="763407.A0A162U122"/>
<dbReference type="OrthoDB" id="2289567at2759"/>
<feature type="signal peptide" evidence="2">
    <location>
        <begin position="1"/>
        <end position="25"/>
    </location>
</feature>